<dbReference type="SUPFAM" id="SSF54928">
    <property type="entry name" value="RNA-binding domain, RBD"/>
    <property type="match status" value="3"/>
</dbReference>
<keyword evidence="1" id="KW-0677">Repeat</keyword>
<dbReference type="AlphaFoldDB" id="A0A1X6MK05"/>
<dbReference type="PANTHER" id="PTHR23236:SF119">
    <property type="entry name" value="NUCLEAR RNA-BINDING PROTEIN SART-3"/>
    <property type="match status" value="1"/>
</dbReference>
<evidence type="ECO:0000259" key="4">
    <source>
        <dbReference type="PROSITE" id="PS50102"/>
    </source>
</evidence>
<dbReference type="EMBL" id="KZ110612">
    <property type="protein sequence ID" value="OSX56648.1"/>
    <property type="molecule type" value="Genomic_DNA"/>
</dbReference>
<dbReference type="SMART" id="SM00360">
    <property type="entry name" value="RRM"/>
    <property type="match status" value="4"/>
</dbReference>
<dbReference type="Pfam" id="PF00076">
    <property type="entry name" value="RRM_1"/>
    <property type="match status" value="4"/>
</dbReference>
<protein>
    <recommendedName>
        <fullName evidence="4">RRM domain-containing protein</fullName>
    </recommendedName>
</protein>
<keyword evidence="2 3" id="KW-0694">RNA-binding</keyword>
<name>A0A1X6MK05_9APHY</name>
<dbReference type="InterPro" id="IPR000504">
    <property type="entry name" value="RRM_dom"/>
</dbReference>
<feature type="domain" description="RRM" evidence="4">
    <location>
        <begin position="95"/>
        <end position="173"/>
    </location>
</feature>
<gene>
    <name evidence="5" type="ORF">POSPLADRAFT_1041902</name>
</gene>
<reference evidence="5 6" key="1">
    <citation type="submission" date="2017-04" db="EMBL/GenBank/DDBJ databases">
        <title>Genome Sequence of the Model Brown-Rot Fungus Postia placenta SB12.</title>
        <authorList>
            <consortium name="DOE Joint Genome Institute"/>
            <person name="Gaskell J."/>
            <person name="Kersten P."/>
            <person name="Larrondo L.F."/>
            <person name="Canessa P."/>
            <person name="Martinez D."/>
            <person name="Hibbett D."/>
            <person name="Schmoll M."/>
            <person name="Kubicek C.P."/>
            <person name="Martinez A.T."/>
            <person name="Yadav J."/>
            <person name="Master E."/>
            <person name="Magnuson J.K."/>
            <person name="James T."/>
            <person name="Yaver D."/>
            <person name="Berka R."/>
            <person name="Labutti K."/>
            <person name="Lipzen A."/>
            <person name="Aerts A."/>
            <person name="Barry K."/>
            <person name="Henrissat B."/>
            <person name="Blanchette R."/>
            <person name="Grigoriev I."/>
            <person name="Cullen D."/>
        </authorList>
    </citation>
    <scope>NUCLEOTIDE SEQUENCE [LARGE SCALE GENOMIC DNA]</scope>
    <source>
        <strain evidence="5 6">MAD-698-R-SB12</strain>
    </source>
</reference>
<dbReference type="GeneID" id="36322945"/>
<dbReference type="PANTHER" id="PTHR23236">
    <property type="entry name" value="EUKARYOTIC TRANSLATION INITIATION FACTOR 4B/4H"/>
    <property type="match status" value="1"/>
</dbReference>
<evidence type="ECO:0000313" key="6">
    <source>
        <dbReference type="Proteomes" id="UP000194127"/>
    </source>
</evidence>
<evidence type="ECO:0000256" key="2">
    <source>
        <dbReference type="ARBA" id="ARBA00022884"/>
    </source>
</evidence>
<dbReference type="InterPro" id="IPR035979">
    <property type="entry name" value="RBD_domain_sf"/>
</dbReference>
<accession>A0A1X6MK05</accession>
<proteinExistence type="predicted"/>
<evidence type="ECO:0000313" key="5">
    <source>
        <dbReference type="EMBL" id="OSX56648.1"/>
    </source>
</evidence>
<organism evidence="5 6">
    <name type="scientific">Postia placenta MAD-698-R-SB12</name>
    <dbReference type="NCBI Taxonomy" id="670580"/>
    <lineage>
        <taxon>Eukaryota</taxon>
        <taxon>Fungi</taxon>
        <taxon>Dikarya</taxon>
        <taxon>Basidiomycota</taxon>
        <taxon>Agaricomycotina</taxon>
        <taxon>Agaricomycetes</taxon>
        <taxon>Polyporales</taxon>
        <taxon>Adustoporiaceae</taxon>
        <taxon>Rhodonia</taxon>
    </lineage>
</organism>
<evidence type="ECO:0000256" key="1">
    <source>
        <dbReference type="ARBA" id="ARBA00022737"/>
    </source>
</evidence>
<dbReference type="PROSITE" id="PS50102">
    <property type="entry name" value="RRM"/>
    <property type="match status" value="4"/>
</dbReference>
<dbReference type="STRING" id="670580.A0A1X6MK05"/>
<sequence length="494" mass="55191">MLANSLRAQTFRVALSSRQCVRALARCHPTVLTRVTLPKNAYFSSTTRTSEQASAVPGFREHAVEAEEDFEAEEDLETAPQEEAETYAEERPVTNTLFVGNVLTWATVDDLEYVFNDFGKISVRMKFTGAGQNRGFAHVEFESESEAEAAMRRHAEKPFQLRGQKFRLDYATSKPSYEIAAPREAEPSRTLYIGNVPPTATAQELGKLLEPLAPIKRLRIDGTHAGSPRAFAHVELESLEDAQALVEKTRTEPLQLESRTLWVAYARTVSGGDRAVPSADPTKVNPTVGFRRRNPPSASLWVGALPREATEEDLVKLFAHVAEPIAVRLSKPKDGRPKGCAHVDFSTQEEAIRVMENNTKKAYRLWDRAELLLDYATPLVKPQFPPHYTLFAPGVEGEEEDVRALFKDHEKNIRKVVLRQRQFGDANTRAAFIEFNSVEEATAAKDELNGKKIKGQVLTLLYGKRSSGTSPKLFPVWRPDNFGIKKGGRGRNES</sequence>
<keyword evidence="6" id="KW-1185">Reference proteome</keyword>
<evidence type="ECO:0000256" key="3">
    <source>
        <dbReference type="PROSITE-ProRule" id="PRU00176"/>
    </source>
</evidence>
<feature type="domain" description="RRM" evidence="4">
    <location>
        <begin position="189"/>
        <end position="268"/>
    </location>
</feature>
<dbReference type="RefSeq" id="XP_024333442.1">
    <property type="nucleotide sequence ID" value="XM_024477995.1"/>
</dbReference>
<dbReference type="GO" id="GO:0003723">
    <property type="term" value="F:RNA binding"/>
    <property type="evidence" value="ECO:0007669"/>
    <property type="project" value="UniProtKB-UniRule"/>
</dbReference>
<dbReference type="InterPro" id="IPR012677">
    <property type="entry name" value="Nucleotide-bd_a/b_plait_sf"/>
</dbReference>
<dbReference type="Gene3D" id="3.30.70.330">
    <property type="match status" value="4"/>
</dbReference>
<dbReference type="CDD" id="cd00590">
    <property type="entry name" value="RRM_SF"/>
    <property type="match status" value="4"/>
</dbReference>
<dbReference type="OrthoDB" id="2786002at2759"/>
<feature type="domain" description="RRM" evidence="4">
    <location>
        <begin position="388"/>
        <end position="465"/>
    </location>
</feature>
<dbReference type="Proteomes" id="UP000194127">
    <property type="component" value="Unassembled WGS sequence"/>
</dbReference>
<feature type="domain" description="RRM" evidence="4">
    <location>
        <begin position="298"/>
        <end position="378"/>
    </location>
</feature>